<dbReference type="Pfam" id="PF14559">
    <property type="entry name" value="TPR_19"/>
    <property type="match status" value="1"/>
</dbReference>
<dbReference type="Pfam" id="PF13431">
    <property type="entry name" value="TPR_17"/>
    <property type="match status" value="1"/>
</dbReference>
<dbReference type="InterPro" id="IPR019734">
    <property type="entry name" value="TPR_rpt"/>
</dbReference>
<proteinExistence type="predicted"/>
<feature type="compositionally biased region" description="Basic and acidic residues" evidence="4">
    <location>
        <begin position="11"/>
        <end position="21"/>
    </location>
</feature>
<dbReference type="PROSITE" id="PS50005">
    <property type="entry name" value="TPR"/>
    <property type="match status" value="3"/>
</dbReference>
<dbReference type="Gene3D" id="1.25.40.10">
    <property type="entry name" value="Tetratricopeptide repeat domain"/>
    <property type="match status" value="1"/>
</dbReference>
<dbReference type="InterPro" id="IPR011990">
    <property type="entry name" value="TPR-like_helical_dom_sf"/>
</dbReference>
<dbReference type="AlphaFoldDB" id="A0A075HSK0"/>
<dbReference type="EMBL" id="KF901120">
    <property type="protein sequence ID" value="AIF18784.1"/>
    <property type="molecule type" value="Genomic_DNA"/>
</dbReference>
<evidence type="ECO:0000313" key="5">
    <source>
        <dbReference type="EMBL" id="AIF18784.1"/>
    </source>
</evidence>
<feature type="region of interest" description="Disordered" evidence="4">
    <location>
        <begin position="1"/>
        <end position="21"/>
    </location>
</feature>
<evidence type="ECO:0000256" key="1">
    <source>
        <dbReference type="ARBA" id="ARBA00022737"/>
    </source>
</evidence>
<name>A0A075HSK0_9ARCH</name>
<gene>
    <name evidence="5" type="primary">SKI3</name>
    <name evidence="5" type="synonym">TTC37</name>
</gene>
<dbReference type="SMART" id="SM00028">
    <property type="entry name" value="TPR"/>
    <property type="match status" value="4"/>
</dbReference>
<evidence type="ECO:0000256" key="3">
    <source>
        <dbReference type="PROSITE-ProRule" id="PRU00339"/>
    </source>
</evidence>
<dbReference type="SUPFAM" id="SSF48452">
    <property type="entry name" value="TPR-like"/>
    <property type="match status" value="1"/>
</dbReference>
<accession>A0A075HSK0</accession>
<organism evidence="5">
    <name type="scientific">uncultured marine thaumarchaeote KM3_84_E02</name>
    <dbReference type="NCBI Taxonomy" id="1456312"/>
    <lineage>
        <taxon>Archaea</taxon>
        <taxon>Nitrososphaerota</taxon>
        <taxon>environmental samples</taxon>
    </lineage>
</organism>
<dbReference type="InterPro" id="IPR051685">
    <property type="entry name" value="Ycf3/AcsC/BcsC/TPR_MFPF"/>
</dbReference>
<dbReference type="PANTHER" id="PTHR44943">
    <property type="entry name" value="CELLULOSE SYNTHASE OPERON PROTEIN C"/>
    <property type="match status" value="1"/>
</dbReference>
<dbReference type="PANTHER" id="PTHR44943:SF4">
    <property type="entry name" value="TPR REPEAT-CONTAINING PROTEIN MJ0798"/>
    <property type="match status" value="1"/>
</dbReference>
<feature type="repeat" description="TPR" evidence="3">
    <location>
        <begin position="101"/>
        <end position="134"/>
    </location>
</feature>
<protein>
    <submittedName>
        <fullName evidence="5">TPR repeat-containing protein (SKI3, TTC37)</fullName>
    </submittedName>
</protein>
<feature type="repeat" description="TPR" evidence="3">
    <location>
        <begin position="33"/>
        <end position="66"/>
    </location>
</feature>
<evidence type="ECO:0000256" key="2">
    <source>
        <dbReference type="ARBA" id="ARBA00022803"/>
    </source>
</evidence>
<reference evidence="5" key="1">
    <citation type="journal article" date="2014" name="Genome Biol. Evol.">
        <title>Pangenome evidence for extensive interdomain horizontal transfer affecting lineage core and shell genes in uncultured planktonic thaumarchaeota and euryarchaeota.</title>
        <authorList>
            <person name="Deschamps P."/>
            <person name="Zivanovic Y."/>
            <person name="Moreira D."/>
            <person name="Rodriguez-Valera F."/>
            <person name="Lopez-Garcia P."/>
        </authorList>
    </citation>
    <scope>NUCLEOTIDE SEQUENCE</scope>
</reference>
<keyword evidence="2 3" id="KW-0802">TPR repeat</keyword>
<feature type="compositionally biased region" description="Basic residues" evidence="4">
    <location>
        <begin position="1"/>
        <end position="10"/>
    </location>
</feature>
<evidence type="ECO:0000256" key="4">
    <source>
        <dbReference type="SAM" id="MobiDB-lite"/>
    </source>
</evidence>
<feature type="repeat" description="TPR" evidence="3">
    <location>
        <begin position="67"/>
        <end position="100"/>
    </location>
</feature>
<keyword evidence="1" id="KW-0677">Repeat</keyword>
<sequence length="376" mass="43085">MLGKKKNVAQKKKEDTSLTSKEETGLTNVNYQRDRLYKKGINLMADEKLEEAVRNFEMILRADPNDVEAMLKLGYSRFHLEDHSEAMRVYDKILDIDVTNPEAWNLKSLVNYEKKNYAKALDCVEKAIDSDPTYGMAWYNKACYLSMLNQVPDSLEALKRSIEIDVKNARKAVKDKDFVNVRSEEGFKRIIEVVLIESLRQGYHTIGSIVWTTFLGKEDTIKGLDELILKGIVVKNEKRQGLNQIIPIYDLVPEVAKKIGAKRRGLLGPKELGKVPIPVKNLKEVGLAIQTSMTAIENEDVGKTVESLDAYINPVKCGQQMIDEFLEEHREIRLFKIRLEDKGVDYLIDNKKKMLEFFETIEIQVTKKLRANVAQN</sequence>
<dbReference type="NCBIfam" id="NF047558">
    <property type="entry name" value="TPR_END_plus"/>
    <property type="match status" value="1"/>
</dbReference>